<dbReference type="GO" id="GO:0030154">
    <property type="term" value="P:cell differentiation"/>
    <property type="evidence" value="ECO:0007669"/>
    <property type="project" value="TreeGrafter"/>
</dbReference>
<evidence type="ECO:0000313" key="5">
    <source>
        <dbReference type="EMBL" id="TRY68318.1"/>
    </source>
</evidence>
<feature type="compositionally biased region" description="Low complexity" evidence="3">
    <location>
        <begin position="55"/>
        <end position="69"/>
    </location>
</feature>
<dbReference type="PANTHER" id="PTHR13703:SF54">
    <property type="entry name" value="MOTHERS AGAINST DECAPENTAPLEGIC HOMOLOG"/>
    <property type="match status" value="1"/>
</dbReference>
<dbReference type="InterPro" id="IPR008984">
    <property type="entry name" value="SMAD_FHA_dom_sf"/>
</dbReference>
<dbReference type="GO" id="GO:0060395">
    <property type="term" value="P:SMAD protein signal transduction"/>
    <property type="evidence" value="ECO:0007669"/>
    <property type="project" value="TreeGrafter"/>
</dbReference>
<evidence type="ECO:0000313" key="6">
    <source>
        <dbReference type="Proteomes" id="UP000318571"/>
    </source>
</evidence>
<protein>
    <recommendedName>
        <fullName evidence="4">MH2 domain-containing protein</fullName>
    </recommendedName>
</protein>
<organism evidence="5 6">
    <name type="scientific">Tigriopus californicus</name>
    <name type="common">Marine copepod</name>
    <dbReference type="NCBI Taxonomy" id="6832"/>
    <lineage>
        <taxon>Eukaryota</taxon>
        <taxon>Metazoa</taxon>
        <taxon>Ecdysozoa</taxon>
        <taxon>Arthropoda</taxon>
        <taxon>Crustacea</taxon>
        <taxon>Multicrustacea</taxon>
        <taxon>Hexanauplia</taxon>
        <taxon>Copepoda</taxon>
        <taxon>Harpacticoida</taxon>
        <taxon>Harpacticidae</taxon>
        <taxon>Tigriopus</taxon>
    </lineage>
</organism>
<evidence type="ECO:0000256" key="2">
    <source>
        <dbReference type="ARBA" id="ARBA00023163"/>
    </source>
</evidence>
<keyword evidence="2" id="KW-0804">Transcription</keyword>
<evidence type="ECO:0000256" key="1">
    <source>
        <dbReference type="ARBA" id="ARBA00023015"/>
    </source>
</evidence>
<proteinExistence type="predicted"/>
<dbReference type="PANTHER" id="PTHR13703">
    <property type="entry name" value="SMAD"/>
    <property type="match status" value="1"/>
</dbReference>
<dbReference type="GO" id="GO:0051239">
    <property type="term" value="P:regulation of multicellular organismal process"/>
    <property type="evidence" value="ECO:0007669"/>
    <property type="project" value="UniProtKB-ARBA"/>
</dbReference>
<feature type="compositionally biased region" description="Basic and acidic residues" evidence="3">
    <location>
        <begin position="10"/>
        <end position="20"/>
    </location>
</feature>
<dbReference type="InterPro" id="IPR001132">
    <property type="entry name" value="SMAD_dom_Dwarfin-type"/>
</dbReference>
<dbReference type="GO" id="GO:0140416">
    <property type="term" value="F:transcription regulator inhibitor activity"/>
    <property type="evidence" value="ECO:0007669"/>
    <property type="project" value="TreeGrafter"/>
</dbReference>
<dbReference type="GO" id="GO:0071144">
    <property type="term" value="C:heteromeric SMAD protein complex"/>
    <property type="evidence" value="ECO:0007669"/>
    <property type="project" value="TreeGrafter"/>
</dbReference>
<dbReference type="InterPro" id="IPR013790">
    <property type="entry name" value="Dwarfin"/>
</dbReference>
<dbReference type="GO" id="GO:0070411">
    <property type="term" value="F:I-SMAD binding"/>
    <property type="evidence" value="ECO:0007669"/>
    <property type="project" value="TreeGrafter"/>
</dbReference>
<dbReference type="EMBL" id="VCGU01000010">
    <property type="protein sequence ID" value="TRY68318.1"/>
    <property type="molecule type" value="Genomic_DNA"/>
</dbReference>
<keyword evidence="1" id="KW-0805">Transcription regulation</keyword>
<name>A0A553NSC2_TIGCA</name>
<dbReference type="GO" id="GO:0006357">
    <property type="term" value="P:regulation of transcription by RNA polymerase II"/>
    <property type="evidence" value="ECO:0007669"/>
    <property type="project" value="TreeGrafter"/>
</dbReference>
<feature type="domain" description="MH2" evidence="4">
    <location>
        <begin position="123"/>
        <end position="294"/>
    </location>
</feature>
<dbReference type="GO" id="GO:0009791">
    <property type="term" value="P:post-embryonic development"/>
    <property type="evidence" value="ECO:0007669"/>
    <property type="project" value="UniProtKB-ARBA"/>
</dbReference>
<dbReference type="GO" id="GO:0050793">
    <property type="term" value="P:regulation of developmental process"/>
    <property type="evidence" value="ECO:0007669"/>
    <property type="project" value="UniProtKB-ARBA"/>
</dbReference>
<dbReference type="Gene3D" id="2.60.200.10">
    <property type="match status" value="1"/>
</dbReference>
<keyword evidence="6" id="KW-1185">Reference proteome</keyword>
<dbReference type="GO" id="GO:0009653">
    <property type="term" value="P:anatomical structure morphogenesis"/>
    <property type="evidence" value="ECO:0007669"/>
    <property type="project" value="TreeGrafter"/>
</dbReference>
<dbReference type="AlphaFoldDB" id="A0A553NSC2"/>
<dbReference type="SMART" id="SM00524">
    <property type="entry name" value="DWB"/>
    <property type="match status" value="1"/>
</dbReference>
<reference evidence="5 6" key="1">
    <citation type="journal article" date="2018" name="Nat. Ecol. Evol.">
        <title>Genomic signatures of mitonuclear coevolution across populations of Tigriopus californicus.</title>
        <authorList>
            <person name="Barreto F.S."/>
            <person name="Watson E.T."/>
            <person name="Lima T.G."/>
            <person name="Willett C.S."/>
            <person name="Edmands S."/>
            <person name="Li W."/>
            <person name="Burton R.S."/>
        </authorList>
    </citation>
    <scope>NUCLEOTIDE SEQUENCE [LARGE SCALE GENOMIC DNA]</scope>
    <source>
        <strain evidence="5 6">San Diego</strain>
    </source>
</reference>
<feature type="compositionally biased region" description="Basic residues" evidence="3">
    <location>
        <begin position="82"/>
        <end position="94"/>
    </location>
</feature>
<dbReference type="Proteomes" id="UP000318571">
    <property type="component" value="Chromosome 1"/>
</dbReference>
<comment type="caution">
    <text evidence="5">The sequence shown here is derived from an EMBL/GenBank/DDBJ whole genome shotgun (WGS) entry which is preliminary data.</text>
</comment>
<dbReference type="Pfam" id="PF03166">
    <property type="entry name" value="MH2"/>
    <property type="match status" value="1"/>
</dbReference>
<gene>
    <name evidence="5" type="ORF">TCAL_08075</name>
</gene>
<feature type="compositionally biased region" description="Basic and acidic residues" evidence="3">
    <location>
        <begin position="71"/>
        <end position="81"/>
    </location>
</feature>
<dbReference type="PROSITE" id="PS51076">
    <property type="entry name" value="MH2"/>
    <property type="match status" value="1"/>
</dbReference>
<feature type="region of interest" description="Disordered" evidence="3">
    <location>
        <begin position="1"/>
        <end position="97"/>
    </location>
</feature>
<accession>A0A553NSC2</accession>
<dbReference type="STRING" id="6832.A0A553NSC2"/>
<evidence type="ECO:0000259" key="4">
    <source>
        <dbReference type="PROSITE" id="PS51076"/>
    </source>
</evidence>
<dbReference type="SUPFAM" id="SSF49879">
    <property type="entry name" value="SMAD/FHA domain"/>
    <property type="match status" value="1"/>
</dbReference>
<evidence type="ECO:0000256" key="3">
    <source>
        <dbReference type="SAM" id="MobiDB-lite"/>
    </source>
</evidence>
<sequence>MPRKLLLYKRLSEETSDSRGRHSWNSSSLEDSDSDTSGKSYLRHSETNSTVIETSGSGSEDSSSLSSDSVHCLDHDRPREPLHHHHNLRNRSRRATNDGLSWSQRKFWKATQKQDDLESSRPWCRLAYWECKDRRGEPFPVISNSVDVFTHLPKGSGLCLENVFGQSPIPKDKAVLKTRQKIGQGILLSHEDSTGQVWVYNRTRDAIFVHSPTLDPPAPRMDVVHKIMPGRSAQIFDYEKSWIFQRDRDPRDFPMDPYSVQISFVKGWGREYKRPDVLLCPCWLEIRMERRTKR</sequence>
<dbReference type="InterPro" id="IPR017855">
    <property type="entry name" value="SMAD-like_dom_sf"/>
</dbReference>